<dbReference type="AlphaFoldDB" id="A0A8J7U4B3"/>
<dbReference type="Proteomes" id="UP000664417">
    <property type="component" value="Unassembled WGS sequence"/>
</dbReference>
<dbReference type="RefSeq" id="WP_207859064.1">
    <property type="nucleotide sequence ID" value="NZ_JAFREP010000009.1"/>
</dbReference>
<keyword evidence="1" id="KW-0472">Membrane</keyword>
<evidence type="ECO:0000256" key="1">
    <source>
        <dbReference type="SAM" id="Phobius"/>
    </source>
</evidence>
<gene>
    <name evidence="2" type="ORF">J3U88_12295</name>
</gene>
<name>A0A8J7U4B3_9BACT</name>
<accession>A0A8J7U4B3</accession>
<sequence>MRNENPFESPETELAPPIPVGEDFAFYFDSSWRYFTHVWAGFSLFHLLFIGIGFLPILGLVVGITGVLRLRKPAITMNADHLITIPLIGGQQRIYLWRKLHELTSVSEDALTVKDVDGQYKDVSLTFMKAETKRNAIKEALNYYRLAKETPAE</sequence>
<feature type="transmembrane region" description="Helical" evidence="1">
    <location>
        <begin position="44"/>
        <end position="68"/>
    </location>
</feature>
<dbReference type="EMBL" id="JAFREP010000009">
    <property type="protein sequence ID" value="MBO1319243.1"/>
    <property type="molecule type" value="Genomic_DNA"/>
</dbReference>
<evidence type="ECO:0000313" key="2">
    <source>
        <dbReference type="EMBL" id="MBO1319243.1"/>
    </source>
</evidence>
<evidence type="ECO:0000313" key="3">
    <source>
        <dbReference type="Proteomes" id="UP000664417"/>
    </source>
</evidence>
<keyword evidence="3" id="KW-1185">Reference proteome</keyword>
<keyword evidence="1" id="KW-0812">Transmembrane</keyword>
<keyword evidence="1" id="KW-1133">Transmembrane helix</keyword>
<reference evidence="2" key="1">
    <citation type="submission" date="2021-03" db="EMBL/GenBank/DDBJ databases">
        <authorList>
            <person name="Wang G."/>
        </authorList>
    </citation>
    <scope>NUCLEOTIDE SEQUENCE</scope>
    <source>
        <strain evidence="2">KCTC 12899</strain>
    </source>
</reference>
<protein>
    <submittedName>
        <fullName evidence="2">Uncharacterized protein</fullName>
    </submittedName>
</protein>
<proteinExistence type="predicted"/>
<comment type="caution">
    <text evidence="2">The sequence shown here is derived from an EMBL/GenBank/DDBJ whole genome shotgun (WGS) entry which is preliminary data.</text>
</comment>
<organism evidence="2 3">
    <name type="scientific">Acanthopleuribacter pedis</name>
    <dbReference type="NCBI Taxonomy" id="442870"/>
    <lineage>
        <taxon>Bacteria</taxon>
        <taxon>Pseudomonadati</taxon>
        <taxon>Acidobacteriota</taxon>
        <taxon>Holophagae</taxon>
        <taxon>Acanthopleuribacterales</taxon>
        <taxon>Acanthopleuribacteraceae</taxon>
        <taxon>Acanthopleuribacter</taxon>
    </lineage>
</organism>